<keyword evidence="2" id="KW-0472">Membrane</keyword>
<dbReference type="RefSeq" id="WP_290198250.1">
    <property type="nucleotide sequence ID" value="NZ_CP047654.1"/>
</dbReference>
<name>A0ABU1ZWL4_9CORY</name>
<keyword evidence="2" id="KW-1133">Transmembrane helix</keyword>
<evidence type="ECO:0008006" key="5">
    <source>
        <dbReference type="Google" id="ProtNLM"/>
    </source>
</evidence>
<keyword evidence="4" id="KW-1185">Reference proteome</keyword>
<proteinExistence type="predicted"/>
<evidence type="ECO:0000313" key="4">
    <source>
        <dbReference type="Proteomes" id="UP001180840"/>
    </source>
</evidence>
<sequence length="246" mass="25524">MTITKSAAPVRQSPSTPLATAGSSTAATVYRTLALIVGAIVLVVGVGALWGGRFADSFIAEEMARQNITMPSEQAIDSQLASQRIDQQTADELRPYADLQMADGNHAKAYAGYIQDHMAAAGAAAGLPAEQATYSGIGAAYGEVEAALTAEIAADHPKASEEEVAALTAKEIADPTSDYETAREAAGLKALRFDTMFNGNMLVGTLLNVYGWGLIGTIATWAGLACLVIGPLLILGGSLIRPKANR</sequence>
<evidence type="ECO:0000313" key="3">
    <source>
        <dbReference type="EMBL" id="MDR7329295.1"/>
    </source>
</evidence>
<reference evidence="3" key="1">
    <citation type="submission" date="2023-07" db="EMBL/GenBank/DDBJ databases">
        <title>Sequencing the genomes of 1000 actinobacteria strains.</title>
        <authorList>
            <person name="Klenk H.-P."/>
        </authorList>
    </citation>
    <scope>NUCLEOTIDE SEQUENCE</scope>
    <source>
        <strain evidence="3">DSM 107476</strain>
    </source>
</reference>
<evidence type="ECO:0000256" key="1">
    <source>
        <dbReference type="SAM" id="MobiDB-lite"/>
    </source>
</evidence>
<organism evidence="3 4">
    <name type="scientific">Corynebacterium guangdongense</name>
    <dbReference type="NCBI Taxonomy" id="1783348"/>
    <lineage>
        <taxon>Bacteria</taxon>
        <taxon>Bacillati</taxon>
        <taxon>Actinomycetota</taxon>
        <taxon>Actinomycetes</taxon>
        <taxon>Mycobacteriales</taxon>
        <taxon>Corynebacteriaceae</taxon>
        <taxon>Corynebacterium</taxon>
    </lineage>
</organism>
<gene>
    <name evidence="3" type="ORF">J2S39_000971</name>
</gene>
<feature type="transmembrane region" description="Helical" evidence="2">
    <location>
        <begin position="197"/>
        <end position="215"/>
    </location>
</feature>
<protein>
    <recommendedName>
        <fullName evidence="5">DUF4349 domain-containing protein</fullName>
    </recommendedName>
</protein>
<dbReference type="EMBL" id="JAVDXZ010000001">
    <property type="protein sequence ID" value="MDR7329295.1"/>
    <property type="molecule type" value="Genomic_DNA"/>
</dbReference>
<comment type="caution">
    <text evidence="3">The sequence shown here is derived from an EMBL/GenBank/DDBJ whole genome shotgun (WGS) entry which is preliminary data.</text>
</comment>
<keyword evidence="2" id="KW-0812">Transmembrane</keyword>
<feature type="transmembrane region" description="Helical" evidence="2">
    <location>
        <begin position="221"/>
        <end position="240"/>
    </location>
</feature>
<evidence type="ECO:0000256" key="2">
    <source>
        <dbReference type="SAM" id="Phobius"/>
    </source>
</evidence>
<feature type="region of interest" description="Disordered" evidence="1">
    <location>
        <begin position="1"/>
        <end position="21"/>
    </location>
</feature>
<accession>A0ABU1ZWL4</accession>
<feature type="compositionally biased region" description="Polar residues" evidence="1">
    <location>
        <begin position="12"/>
        <end position="21"/>
    </location>
</feature>
<dbReference type="Proteomes" id="UP001180840">
    <property type="component" value="Unassembled WGS sequence"/>
</dbReference>
<feature type="transmembrane region" description="Helical" evidence="2">
    <location>
        <begin position="33"/>
        <end position="55"/>
    </location>
</feature>